<keyword evidence="1" id="KW-1133">Transmembrane helix</keyword>
<name>A0A6P1NHY0_9PROT</name>
<keyword evidence="1" id="KW-0472">Membrane</keyword>
<keyword evidence="1" id="KW-0812">Transmembrane</keyword>
<dbReference type="RefSeq" id="WP_160619207.1">
    <property type="nucleotide sequence ID" value="NZ_CP047652.1"/>
</dbReference>
<sequence>MTDPNLIITNGGFKNALVKLSYEQAEHDQRLSRLENQISEGFSSINDSLRTIQTIKNWTTGAAAGVGTAIVYALLSLFQGGGHLL</sequence>
<proteinExistence type="predicted"/>
<protein>
    <submittedName>
        <fullName evidence="2">Uncharacterized protein</fullName>
    </submittedName>
</protein>
<organism evidence="2 3">
    <name type="scientific">Aristophania vespae</name>
    <dbReference type="NCBI Taxonomy" id="2697033"/>
    <lineage>
        <taxon>Bacteria</taxon>
        <taxon>Pseudomonadati</taxon>
        <taxon>Pseudomonadota</taxon>
        <taxon>Alphaproteobacteria</taxon>
        <taxon>Acetobacterales</taxon>
        <taxon>Acetobacteraceae</taxon>
        <taxon>Aristophania</taxon>
    </lineage>
</organism>
<accession>A0A6P1NHY0</accession>
<dbReference type="EMBL" id="CP047652">
    <property type="protein sequence ID" value="QHI96134.1"/>
    <property type="molecule type" value="Genomic_DNA"/>
</dbReference>
<feature type="transmembrane region" description="Helical" evidence="1">
    <location>
        <begin position="58"/>
        <end position="78"/>
    </location>
</feature>
<evidence type="ECO:0000313" key="2">
    <source>
        <dbReference type="EMBL" id="QHI96134.1"/>
    </source>
</evidence>
<gene>
    <name evidence="2" type="ORF">GT348_07715</name>
</gene>
<dbReference type="KEGG" id="bomb:GT348_07715"/>
<keyword evidence="3" id="KW-1185">Reference proteome</keyword>
<dbReference type="AlphaFoldDB" id="A0A6P1NHY0"/>
<evidence type="ECO:0000256" key="1">
    <source>
        <dbReference type="SAM" id="Phobius"/>
    </source>
</evidence>
<reference evidence="2 3" key="1">
    <citation type="submission" date="2020-01" db="EMBL/GenBank/DDBJ databases">
        <title>Genome sequencing of strain KACC 21507.</title>
        <authorList>
            <person name="Heo J."/>
            <person name="Kim S.-J."/>
            <person name="Kim J.-S."/>
            <person name="Hong S.-B."/>
            <person name="Kwon S.-W."/>
        </authorList>
    </citation>
    <scope>NUCLEOTIDE SEQUENCE [LARGE SCALE GENOMIC DNA]</scope>
    <source>
        <strain evidence="2 3">KACC 21507</strain>
    </source>
</reference>
<evidence type="ECO:0000313" key="3">
    <source>
        <dbReference type="Proteomes" id="UP000463975"/>
    </source>
</evidence>
<dbReference type="Proteomes" id="UP000463975">
    <property type="component" value="Chromosome"/>
</dbReference>